<gene>
    <name evidence="2" type="ORF">CL6EHI_048600</name>
</gene>
<dbReference type="EMBL" id="BDEQ01000001">
    <property type="protein sequence ID" value="GAT95645.1"/>
    <property type="molecule type" value="Genomic_DNA"/>
</dbReference>
<dbReference type="AlphaFoldDB" id="A0A5K1UM16"/>
<dbReference type="SUPFAM" id="SSF49562">
    <property type="entry name" value="C2 domain (Calcium/lipid-binding domain, CaLB)"/>
    <property type="match status" value="2"/>
</dbReference>
<proteinExistence type="predicted"/>
<dbReference type="VEuPathDB" id="AmoebaDB:EHI7A_113910"/>
<dbReference type="InterPro" id="IPR035892">
    <property type="entry name" value="C2_domain_sf"/>
</dbReference>
<evidence type="ECO:0000313" key="3">
    <source>
        <dbReference type="Proteomes" id="UP000078387"/>
    </source>
</evidence>
<dbReference type="PANTHER" id="PTHR47800:SF5">
    <property type="entry name" value="FER-1-LIKE PROTEIN 6"/>
    <property type="match status" value="1"/>
</dbReference>
<dbReference type="VEuPathDB" id="AmoebaDB:EHI5A_160570"/>
<organism evidence="2 3">
    <name type="scientific">Entamoeba histolytica</name>
    <dbReference type="NCBI Taxonomy" id="5759"/>
    <lineage>
        <taxon>Eukaryota</taxon>
        <taxon>Amoebozoa</taxon>
        <taxon>Evosea</taxon>
        <taxon>Archamoebae</taxon>
        <taxon>Mastigamoebida</taxon>
        <taxon>Entamoebidae</taxon>
        <taxon>Entamoeba</taxon>
    </lineage>
</organism>
<dbReference type="VEuPathDB" id="AmoebaDB:KM1_178760"/>
<sequence length="424" mass="48638">MEIELTLLGAKNIVANNFGGTSDGYVKFETRSTKQLKTKIAASTVNPIWNEKFDIIAEPKEEIVFHIFGHVLVTRDDCLGDAVLVVPAMVSGEYWHDCIPISKKGFLYVSLHCKKGVTSSLQHPFDPSADMVIRIDFIRAIHLGRNSTNPQIAKLIIKTPSQKEQVSNLFTFNLTTNIGETFILRCKPGEKMEIKIKQPGIISSHSSVDKTSYIIPDMREGEKSEEHLPGKKGCTLDCTIQCIRSVYHNVIPRYIPKDNDINKDKDMKFYIYFVRAKNIIANDLGGTSDGYVKFKTTKSKEKKTYVFSPSINPNWNQCFRITESIGEEIIFHLFDRDTFTSDDSLGDAKWKVEQLLNNQWKKLELEINKRGTLYLEVKRVRTISETYKHYMNSQQLHSQQPSIQIEHPVPQYPQRYQQLTEDFS</sequence>
<feature type="domain" description="C2" evidence="1">
    <location>
        <begin position="1"/>
        <end position="99"/>
    </location>
</feature>
<dbReference type="Proteomes" id="UP000078387">
    <property type="component" value="Unassembled WGS sequence"/>
</dbReference>
<dbReference type="InterPro" id="IPR000008">
    <property type="entry name" value="C2_dom"/>
</dbReference>
<dbReference type="GO" id="GO:0010628">
    <property type="term" value="P:positive regulation of gene expression"/>
    <property type="evidence" value="ECO:0007669"/>
    <property type="project" value="TreeGrafter"/>
</dbReference>
<evidence type="ECO:0000259" key="1">
    <source>
        <dbReference type="PROSITE" id="PS50004"/>
    </source>
</evidence>
<accession>A0A5K1UM16</accession>
<dbReference type="OMA" id="HITEMNG"/>
<comment type="caution">
    <text evidence="2">The sequence shown here is derived from an EMBL/GenBank/DDBJ whole genome shotgun (WGS) entry which is preliminary data.</text>
</comment>
<name>A0A5K1UM16_ENTHI</name>
<protein>
    <recommendedName>
        <fullName evidence="1">C2 domain-containing protein</fullName>
    </recommendedName>
</protein>
<reference evidence="2 3" key="1">
    <citation type="submission" date="2016-05" db="EMBL/GenBank/DDBJ databases">
        <title>First whole genome sequencing of Entamoeba histolytica HM1:IMSS-clone-6.</title>
        <authorList>
            <person name="Mukherjee Avik.K."/>
            <person name="Izumyama S."/>
            <person name="Nakada-Tsukui K."/>
            <person name="Nozaki T."/>
        </authorList>
    </citation>
    <scope>NUCLEOTIDE SEQUENCE [LARGE SCALE GENOMIC DNA]</scope>
    <source>
        <strain evidence="2 3">HM1:IMSS clone 6</strain>
    </source>
</reference>
<dbReference type="CDD" id="cd00030">
    <property type="entry name" value="C2"/>
    <property type="match status" value="2"/>
</dbReference>
<dbReference type="PROSITE" id="PS50004">
    <property type="entry name" value="C2"/>
    <property type="match status" value="2"/>
</dbReference>
<dbReference type="PANTHER" id="PTHR47800">
    <property type="entry name" value="C2 DOMAIN-CONTAINING PROTEIN"/>
    <property type="match status" value="1"/>
</dbReference>
<feature type="domain" description="C2" evidence="1">
    <location>
        <begin position="251"/>
        <end position="365"/>
    </location>
</feature>
<dbReference type="VEuPathDB" id="AmoebaDB:EHI_048600"/>
<dbReference type="Pfam" id="PF00168">
    <property type="entry name" value="C2"/>
    <property type="match status" value="2"/>
</dbReference>
<dbReference type="Gene3D" id="2.60.40.150">
    <property type="entry name" value="C2 domain"/>
    <property type="match status" value="2"/>
</dbReference>
<dbReference type="SMART" id="SM00239">
    <property type="entry name" value="C2"/>
    <property type="match status" value="2"/>
</dbReference>
<dbReference type="VEuPathDB" id="AmoebaDB:EHI8A_123280"/>
<evidence type="ECO:0000313" key="2">
    <source>
        <dbReference type="EMBL" id="GAT95645.1"/>
    </source>
</evidence>